<proteinExistence type="predicted"/>
<evidence type="ECO:0000313" key="1">
    <source>
        <dbReference type="EMBL" id="SDO14011.1"/>
    </source>
</evidence>
<dbReference type="RefSeq" id="WP_091853630.1">
    <property type="nucleotide sequence ID" value="NZ_FNIW01000010.1"/>
</dbReference>
<dbReference type="OrthoDB" id="10018624at2"/>
<accession>A0A1H0H516</accession>
<comment type="caution">
    <text evidence="1">The sequence shown here is derived from an EMBL/GenBank/DDBJ whole genome shotgun (WGS) entry which is preliminary data.</text>
</comment>
<gene>
    <name evidence="1" type="ORF">SAMN04487900_110110</name>
</gene>
<dbReference type="AlphaFoldDB" id="A0A1H0H516"/>
<reference evidence="2" key="1">
    <citation type="submission" date="2016-10" db="EMBL/GenBank/DDBJ databases">
        <authorList>
            <person name="de Groot N.N."/>
        </authorList>
    </citation>
    <scope>NUCLEOTIDE SEQUENCE [LARGE SCALE GENOMIC DNA]</scope>
    <source>
        <strain evidence="2">BP1-145</strain>
    </source>
</reference>
<sequence>MKEKNVKLFKQFLQYRGLEKIFAGLYRTHRFQANPEDLEQYLTECDAFFVISEAFDFEHIKVTGPYDSQFWKDLNKMWIKYMRKQAGLGYYRDEIVIPRIPVKDANGNVIKPKEEADADEEIINEEAEAPKDFVSHDWSGLNLVPINPTGKRTMEAPKPLEIRVCTHSGNVVLLSNHIAYQIVRDGLMMMNMQVDKNTNNMVFVFSKNGDFNVRKYSSELYSIQHKNVITYLSRYLNIQFDPQKVYYIKIKEKIWNKDHSMCAVVVTTEYTEKDR</sequence>
<dbReference type="Proteomes" id="UP000199134">
    <property type="component" value="Unassembled WGS sequence"/>
</dbReference>
<evidence type="ECO:0000313" key="2">
    <source>
        <dbReference type="Proteomes" id="UP000199134"/>
    </source>
</evidence>
<protein>
    <submittedName>
        <fullName evidence="1">Uncharacterized protein</fullName>
    </submittedName>
</protein>
<name>A0A1H0H516_9BACT</name>
<organism evidence="1 2">
    <name type="scientific">Prevotella communis</name>
    <dbReference type="NCBI Taxonomy" id="2913614"/>
    <lineage>
        <taxon>Bacteria</taxon>
        <taxon>Pseudomonadati</taxon>
        <taxon>Bacteroidota</taxon>
        <taxon>Bacteroidia</taxon>
        <taxon>Bacteroidales</taxon>
        <taxon>Prevotellaceae</taxon>
        <taxon>Prevotella</taxon>
    </lineage>
</organism>
<dbReference type="EMBL" id="FNIW01000010">
    <property type="protein sequence ID" value="SDO14011.1"/>
    <property type="molecule type" value="Genomic_DNA"/>
</dbReference>